<dbReference type="PANTHER" id="PTHR45632:SF3">
    <property type="entry name" value="KELCH-LIKE PROTEIN 32"/>
    <property type="match status" value="1"/>
</dbReference>
<dbReference type="CDD" id="cd18186">
    <property type="entry name" value="BTB_POZ_ZBTB_KLHL-like"/>
    <property type="match status" value="1"/>
</dbReference>
<reference evidence="5" key="1">
    <citation type="submission" date="2019-09" db="EMBL/GenBank/DDBJ databases">
        <authorList>
            <person name="Needham M D."/>
        </authorList>
    </citation>
    <scope>NUCLEOTIDE SEQUENCE</scope>
</reference>
<accession>A0A5E8CK24</accession>
<organism evidence="5">
    <name type="scientific">seawater metagenome</name>
    <dbReference type="NCBI Taxonomy" id="1561972"/>
    <lineage>
        <taxon>unclassified sequences</taxon>
        <taxon>metagenomes</taxon>
        <taxon>ecological metagenomes</taxon>
    </lineage>
</organism>
<proteinExistence type="predicted"/>
<evidence type="ECO:0000259" key="4">
    <source>
        <dbReference type="Pfam" id="PF07707"/>
    </source>
</evidence>
<feature type="domain" description="BTB" evidence="3">
    <location>
        <begin position="23"/>
        <end position="104"/>
    </location>
</feature>
<evidence type="ECO:0000256" key="1">
    <source>
        <dbReference type="ARBA" id="ARBA00022441"/>
    </source>
</evidence>
<name>A0A5E8CK24_9ZZZZ</name>
<dbReference type="SUPFAM" id="SSF54695">
    <property type="entry name" value="POZ domain"/>
    <property type="match status" value="1"/>
</dbReference>
<dbReference type="InterPro" id="IPR011705">
    <property type="entry name" value="BACK"/>
</dbReference>
<dbReference type="Gene3D" id="3.30.710.10">
    <property type="entry name" value="Potassium Channel Kv1.1, Chain A"/>
    <property type="match status" value="1"/>
</dbReference>
<feature type="domain" description="BACK" evidence="4">
    <location>
        <begin position="139"/>
        <end position="202"/>
    </location>
</feature>
<evidence type="ECO:0000259" key="3">
    <source>
        <dbReference type="Pfam" id="PF00651"/>
    </source>
</evidence>
<dbReference type="AlphaFoldDB" id="A0A5E8CK24"/>
<protein>
    <submittedName>
        <fullName evidence="5">Uncharacterized protein</fullName>
    </submittedName>
</protein>
<dbReference type="EMBL" id="CABVLZ010000010">
    <property type="protein sequence ID" value="VVU95763.1"/>
    <property type="molecule type" value="Genomic_DNA"/>
</dbReference>
<dbReference type="PANTHER" id="PTHR45632">
    <property type="entry name" value="LD33804P"/>
    <property type="match status" value="1"/>
</dbReference>
<keyword evidence="2" id="KW-0677">Repeat</keyword>
<sequence>MDHIGHFLFESLKFKYIQDGIIQIKCNEDKIIILHKCICRKSPFLNNILMENPNEIEIILPLEYRVMKEIRDCMYLNSINLSNSNYQQIYKGADFLGIDDIQLKVIEWSINYNLSNKTILNIDVLVKSFGLSGYSYLEIINDFMEKNIEEILEEESILKINKKRLKNLFQNYPRTCEENFCRTLIKWINENNESSQTVNEFLDEEIIIPSLLPVSYLWTDFFPFLSKYGFPDSSHIKWNIMEMACFFPIHQMNTKYIYQRYEWALNLKVGQEFDFYSGNYKWVHAYITHVIKVNTKNKYERINNVTIRVPCIFMSNTVKIKIPQDICKMDFLFHQTEIWKKDLKVNDYVEVVLPSKITIGKIIIKREYIVIIQFSDNSFIKHKLTSDLISNTMDTNIPQISQTDILNNKNFDKMEEEKLYYYNELFE</sequence>
<evidence type="ECO:0000313" key="5">
    <source>
        <dbReference type="EMBL" id="VVU95763.1"/>
    </source>
</evidence>
<dbReference type="InterPro" id="IPR000210">
    <property type="entry name" value="BTB/POZ_dom"/>
</dbReference>
<dbReference type="Pfam" id="PF00651">
    <property type="entry name" value="BTB"/>
    <property type="match status" value="1"/>
</dbReference>
<dbReference type="InterPro" id="IPR011333">
    <property type="entry name" value="SKP1/BTB/POZ_sf"/>
</dbReference>
<evidence type="ECO:0000256" key="2">
    <source>
        <dbReference type="ARBA" id="ARBA00022737"/>
    </source>
</evidence>
<keyword evidence="1" id="KW-0880">Kelch repeat</keyword>
<gene>
    <name evidence="5" type="ORF">CPAV1605_1519</name>
</gene>
<dbReference type="Pfam" id="PF07707">
    <property type="entry name" value="BACK"/>
    <property type="match status" value="1"/>
</dbReference>